<reference evidence="4" key="1">
    <citation type="submission" date="2020-06" db="EMBL/GenBank/DDBJ databases">
        <authorList>
            <consortium name="Plant Systems Biology data submission"/>
        </authorList>
    </citation>
    <scope>NUCLEOTIDE SEQUENCE</scope>
    <source>
        <strain evidence="4">D6</strain>
    </source>
</reference>
<dbReference type="AlphaFoldDB" id="A0A9N8H1G2"/>
<dbReference type="InterPro" id="IPR001962">
    <property type="entry name" value="Asn_synthase"/>
</dbReference>
<feature type="domain" description="Asparagine synthetase" evidence="3">
    <location>
        <begin position="8"/>
        <end position="165"/>
    </location>
</feature>
<comment type="caution">
    <text evidence="4">The sequence shown here is derived from an EMBL/GenBank/DDBJ whole genome shotgun (WGS) entry which is preliminary data.</text>
</comment>
<name>A0A9N8H1G2_9STRA</name>
<gene>
    <name evidence="4" type="ORF">SEMRO_3_G002630.1</name>
</gene>
<dbReference type="GO" id="GO:0006529">
    <property type="term" value="P:asparagine biosynthetic process"/>
    <property type="evidence" value="ECO:0007669"/>
    <property type="project" value="InterPro"/>
</dbReference>
<dbReference type="CDD" id="cd01991">
    <property type="entry name" value="Asn_synthase_B_C"/>
    <property type="match status" value="1"/>
</dbReference>
<sequence length="368" mass="41161">MSDKITKFQELLEQSIRDIAAKTNPETRCLILSGGVDTCAILCASHKLKVTYAAAITVVVEQPTNPTCTDVGASAKFGPDLLFAQAAAKEYKDTIHDNHHVVKVTPQDLLSDYLPPCIDALQIFDGMTLRNSLVVAAAFAKASQLGMENAIVGDAADELMGGYSFMWGKDSDPPEQSTDKRNKMCRQWTFATQTLAQMHNLTSHAPYMDSTLVEWVLERIDRSDCIGTRPIRLVYQGPSMDHVTGKILLREAYDTVASWRRKDPIEVGSGITIIGHNEYWKDLLPDDEFESERLDVKNRLGFVIKDKEALINFRIFQKRFGEQGENHPTKKRLERNQGCVNCSFEVGPTENFCRICGAYPAQRSGKLH</sequence>
<evidence type="ECO:0000313" key="4">
    <source>
        <dbReference type="EMBL" id="CAB9496287.1"/>
    </source>
</evidence>
<dbReference type="PANTHER" id="PTHR11772:SF46">
    <property type="entry name" value="ASPARAGINE SYNTHETASE DOMAIN-CONTAINING PROTEIN"/>
    <property type="match status" value="1"/>
</dbReference>
<organism evidence="4 5">
    <name type="scientific">Seminavis robusta</name>
    <dbReference type="NCBI Taxonomy" id="568900"/>
    <lineage>
        <taxon>Eukaryota</taxon>
        <taxon>Sar</taxon>
        <taxon>Stramenopiles</taxon>
        <taxon>Ochrophyta</taxon>
        <taxon>Bacillariophyta</taxon>
        <taxon>Bacillariophyceae</taxon>
        <taxon>Bacillariophycidae</taxon>
        <taxon>Naviculales</taxon>
        <taxon>Naviculaceae</taxon>
        <taxon>Seminavis</taxon>
    </lineage>
</organism>
<evidence type="ECO:0000256" key="1">
    <source>
        <dbReference type="ARBA" id="ARBA00022741"/>
    </source>
</evidence>
<dbReference type="OrthoDB" id="42892at2759"/>
<dbReference type="Proteomes" id="UP001153069">
    <property type="component" value="Unassembled WGS sequence"/>
</dbReference>
<dbReference type="EMBL" id="CAICTM010000003">
    <property type="protein sequence ID" value="CAB9496287.1"/>
    <property type="molecule type" value="Genomic_DNA"/>
</dbReference>
<dbReference type="GO" id="GO:0005829">
    <property type="term" value="C:cytosol"/>
    <property type="evidence" value="ECO:0007669"/>
    <property type="project" value="TreeGrafter"/>
</dbReference>
<dbReference type="InterPro" id="IPR014729">
    <property type="entry name" value="Rossmann-like_a/b/a_fold"/>
</dbReference>
<dbReference type="GO" id="GO:0005524">
    <property type="term" value="F:ATP binding"/>
    <property type="evidence" value="ECO:0007669"/>
    <property type="project" value="UniProtKB-KW"/>
</dbReference>
<evidence type="ECO:0000313" key="5">
    <source>
        <dbReference type="Proteomes" id="UP001153069"/>
    </source>
</evidence>
<keyword evidence="1" id="KW-0547">Nucleotide-binding</keyword>
<dbReference type="Gene3D" id="3.40.50.620">
    <property type="entry name" value="HUPs"/>
    <property type="match status" value="1"/>
</dbReference>
<evidence type="ECO:0000256" key="2">
    <source>
        <dbReference type="ARBA" id="ARBA00022840"/>
    </source>
</evidence>
<dbReference type="Pfam" id="PF00733">
    <property type="entry name" value="Asn_synthase"/>
    <property type="match status" value="1"/>
</dbReference>
<dbReference type="SUPFAM" id="SSF52402">
    <property type="entry name" value="Adenine nucleotide alpha hydrolases-like"/>
    <property type="match status" value="1"/>
</dbReference>
<dbReference type="GO" id="GO:0004066">
    <property type="term" value="F:asparagine synthase (glutamine-hydrolyzing) activity"/>
    <property type="evidence" value="ECO:0007669"/>
    <property type="project" value="InterPro"/>
</dbReference>
<dbReference type="InterPro" id="IPR050795">
    <property type="entry name" value="Asn_Synthetase"/>
</dbReference>
<proteinExistence type="predicted"/>
<keyword evidence="5" id="KW-1185">Reference proteome</keyword>
<evidence type="ECO:0000259" key="3">
    <source>
        <dbReference type="Pfam" id="PF00733"/>
    </source>
</evidence>
<dbReference type="PANTHER" id="PTHR11772">
    <property type="entry name" value="ASPARAGINE SYNTHETASE"/>
    <property type="match status" value="1"/>
</dbReference>
<protein>
    <submittedName>
        <fullName evidence="4">Asparagine synthase</fullName>
    </submittedName>
</protein>
<keyword evidence="2" id="KW-0067">ATP-binding</keyword>
<accession>A0A9N8H1G2</accession>